<comment type="caution">
    <text evidence="3">The sequence shown here is derived from an EMBL/GenBank/DDBJ whole genome shotgun (WGS) entry which is preliminary data.</text>
</comment>
<dbReference type="Pfam" id="PF20499">
    <property type="entry name" value="DUF6729"/>
    <property type="match status" value="2"/>
</dbReference>
<organism evidence="3 4">
    <name type="scientific">Solea senegalensis</name>
    <name type="common">Senegalese sole</name>
    <dbReference type="NCBI Taxonomy" id="28829"/>
    <lineage>
        <taxon>Eukaryota</taxon>
        <taxon>Metazoa</taxon>
        <taxon>Chordata</taxon>
        <taxon>Craniata</taxon>
        <taxon>Vertebrata</taxon>
        <taxon>Euteleostomi</taxon>
        <taxon>Actinopterygii</taxon>
        <taxon>Neopterygii</taxon>
        <taxon>Teleostei</taxon>
        <taxon>Neoteleostei</taxon>
        <taxon>Acanthomorphata</taxon>
        <taxon>Carangaria</taxon>
        <taxon>Pleuronectiformes</taxon>
        <taxon>Pleuronectoidei</taxon>
        <taxon>Soleidae</taxon>
        <taxon>Solea</taxon>
    </lineage>
</organism>
<evidence type="ECO:0000313" key="4">
    <source>
        <dbReference type="Proteomes" id="UP000693946"/>
    </source>
</evidence>
<evidence type="ECO:0000313" key="3">
    <source>
        <dbReference type="EMBL" id="KAG7479350.1"/>
    </source>
</evidence>
<feature type="compositionally biased region" description="Low complexity" evidence="1">
    <location>
        <begin position="10"/>
        <end position="22"/>
    </location>
</feature>
<dbReference type="EMBL" id="JAGKHQ010000020">
    <property type="protein sequence ID" value="KAG7479350.1"/>
    <property type="molecule type" value="Genomic_DNA"/>
</dbReference>
<evidence type="ECO:0000256" key="1">
    <source>
        <dbReference type="SAM" id="MobiDB-lite"/>
    </source>
</evidence>
<keyword evidence="4" id="KW-1185">Reference proteome</keyword>
<feature type="region of interest" description="Disordered" evidence="1">
    <location>
        <begin position="434"/>
        <end position="458"/>
    </location>
</feature>
<dbReference type="Proteomes" id="UP000693946">
    <property type="component" value="Linkage Group LG8"/>
</dbReference>
<gene>
    <name evidence="3" type="ORF">JOB18_023559</name>
</gene>
<feature type="region of interest" description="Disordered" evidence="1">
    <location>
        <begin position="1"/>
        <end position="22"/>
    </location>
</feature>
<name>A0AAV6PXH7_SOLSE</name>
<dbReference type="InterPro" id="IPR046616">
    <property type="entry name" value="DUF6729"/>
</dbReference>
<protein>
    <recommendedName>
        <fullName evidence="2">DUF6729 domain-containing protein</fullName>
    </recommendedName>
</protein>
<accession>A0AAV6PXH7</accession>
<feature type="region of interest" description="Disordered" evidence="1">
    <location>
        <begin position="1216"/>
        <end position="1239"/>
    </location>
</feature>
<feature type="compositionally biased region" description="Low complexity" evidence="1">
    <location>
        <begin position="315"/>
        <end position="325"/>
    </location>
</feature>
<feature type="domain" description="DUF6729" evidence="2">
    <location>
        <begin position="978"/>
        <end position="1166"/>
    </location>
</feature>
<reference evidence="3 4" key="1">
    <citation type="journal article" date="2021" name="Sci. Rep.">
        <title>Chromosome anchoring in Senegalese sole (Solea senegalensis) reveals sex-associated markers and genome rearrangements in flatfish.</title>
        <authorList>
            <person name="Guerrero-Cozar I."/>
            <person name="Gomez-Garrido J."/>
            <person name="Berbel C."/>
            <person name="Martinez-Blanch J.F."/>
            <person name="Alioto T."/>
            <person name="Claros M.G."/>
            <person name="Gagnaire P.A."/>
            <person name="Manchado M."/>
        </authorList>
    </citation>
    <scope>NUCLEOTIDE SEQUENCE [LARGE SCALE GENOMIC DNA]</scope>
    <source>
        <strain evidence="3">Sse05_10M</strain>
    </source>
</reference>
<feature type="compositionally biased region" description="Low complexity" evidence="1">
    <location>
        <begin position="1229"/>
        <end position="1239"/>
    </location>
</feature>
<evidence type="ECO:0000259" key="2">
    <source>
        <dbReference type="Pfam" id="PF20499"/>
    </source>
</evidence>
<sequence length="1473" mass="165518">MVKELERTVSAPAEPPALASPLAQTADQDINSWSCSHHQKIWMRTELQSLGLWPGFQHMLKPGHALSLWRLPPQPELMDTASTLPSRNLFQLHPFFIWKPESDIMVRLRDNYVLPCLHGCPKPDVVSAGVGRPRVIVGTNRQYYIFASRLRCETCKRMWFADSPRWLDKLPKRFTNIVPAFLTYKKAFCKSVLHELRRTGKSPSDMAKQVNKLLHLKYEQAHLAYLCSIQNTWDAEAGVCGQQTPVRKEEAPWSFGAYDDADGWCGVSVSASYLSDCLTDMCKLQQGTFGQVLRSDHTRKADSLVPVSPPPGPTPSANLAPSTPAPVAQLPQLQPAESHNVQLMSQGSTGHPAIMETSPLPLETQKLWQTGGSETVRVPVVVLPPATVNPVDPDQVPPEKPLAEDKVQKMLQDILQQQQQFQQQLQQVQLLRQEQQQKPRQSKTCHACGQPMSRHQNDGSSIHHFYQQGPTRYHYCSTKVFQRYSAEGLTDSRMPFEAFAQTAFFQRELQLTKGRVEEKAAKRRKLMEPVAPQTQGRMCRFCHTALKQSPHSKHIHTGFPGVAVCYRLEKDGWRSEAHDIYRRILGFIQLTNAIMQQRDNIFPGRKTVTFRRGPRGYLLQQPSDAAKLLKDNPSLQDKSAPLREDAVRENALTVVRVRGGDASDKTEVLGEYILQFGKYKGKSFRWLLENDVGYTIYLIQHVEKEEAAGVSMTQGHNKDSILSFVRYACSFRDLTSLVSYQPPPKAASEDEQLVGFGARSKSTWREVWDSRADGYAAFILKSKCFPGSQMHRLQQYLMKHSTSVPPLVQKAPEQATMMHDDEELERAMLRTEELVECTAAPSSSSLSAEVRPSPATQTAIFWPCSVFRPLEVTSASVSRPPADTKEKQPTLLVDAPAATPTVKRPVPLPAELQFMVKELERTVSAPAEPPALASPLAQTADQDINSWSCSHHQRIWMRTELQSLGLWPGFQHMLKPGHALSLWRLPPQPELMDTASTLQSRNLFQLHPFFIWKPESDIMVRLRDNYVLPCLHGCPKPDVVSAGVGRPRVIVGTNRQYYIFASRLRCETCKRMWFADSPRWLDKLPKRFTNIVPAFLTYKKAFCKSVLHELRRTGKSPSDMAKQVNKLLHLKYEQAHLAYLYSIQNTWDAEAGVCGQQTPVRKEDAPQSFGAYDDADGWCGVSVSASYLSDCLTDMCKLQQGTFGQVLRSDHTRKADSLVPVSPPPGPTPSANLAPSTPAPVAQLPQLQPAESHNVQLMSQGSTGHPAIMETSPLPLETQKLWQTGGSETVRVPVVVLPPATVNPVDPDQVPPEKPLAEDKVFQRYSAEGLTDSRMPFEAFAQTTFFQRELQLTKGRVEEKAAKRRKLMEPVAPQTQGRMCRFCHTALKQSPHSKHIHTGFPGVAETDSPLAAVLLLTGNDTAVTYSLRRQGWTYRAVFTTTFTGFIQRQLSTDNKGSNHQFHFMFGEKETRRL</sequence>
<feature type="region of interest" description="Disordered" evidence="1">
    <location>
        <begin position="302"/>
        <end position="325"/>
    </location>
</feature>
<feature type="domain" description="DUF6729" evidence="2">
    <location>
        <begin position="64"/>
        <end position="246"/>
    </location>
</feature>
<proteinExistence type="predicted"/>